<feature type="binding site" evidence="2">
    <location>
        <position position="296"/>
    </location>
    <ligand>
        <name>Zn(2+)</name>
        <dbReference type="ChEBI" id="CHEBI:29105"/>
        <note>catalytic</note>
    </ligand>
</feature>
<dbReference type="EMBL" id="PCYK01000021">
    <property type="protein sequence ID" value="PIR45892.1"/>
    <property type="molecule type" value="Genomic_DNA"/>
</dbReference>
<dbReference type="AlphaFoldDB" id="A0A2H0RH57"/>
<dbReference type="PROSITE" id="PS52034">
    <property type="entry name" value="PEPTIDASE_M32"/>
    <property type="match status" value="1"/>
</dbReference>
<comment type="similarity">
    <text evidence="1">Belongs to the peptidase M32 family.</text>
</comment>
<dbReference type="CDD" id="cd06460">
    <property type="entry name" value="M32_Taq"/>
    <property type="match status" value="1"/>
</dbReference>
<gene>
    <name evidence="4" type="ORF">COV08_02565</name>
</gene>
<reference evidence="4 5" key="1">
    <citation type="submission" date="2017-09" db="EMBL/GenBank/DDBJ databases">
        <title>Depth-based differentiation of microbial function through sediment-hosted aquifers and enrichment of novel symbionts in the deep terrestrial subsurface.</title>
        <authorList>
            <person name="Probst A.J."/>
            <person name="Ladd B."/>
            <person name="Jarett J.K."/>
            <person name="Geller-Mcgrath D.E."/>
            <person name="Sieber C.M."/>
            <person name="Emerson J.B."/>
            <person name="Anantharaman K."/>
            <person name="Thomas B.C."/>
            <person name="Malmstrom R."/>
            <person name="Stieglmeier M."/>
            <person name="Klingl A."/>
            <person name="Woyke T."/>
            <person name="Ryan C.M."/>
            <person name="Banfield J.F."/>
        </authorList>
    </citation>
    <scope>NUCLEOTIDE SEQUENCE [LARGE SCALE GENOMIC DNA]</scope>
    <source>
        <strain evidence="4">CG10_big_fil_rev_8_21_14_0_10_49_38</strain>
    </source>
</reference>
<evidence type="ECO:0000256" key="1">
    <source>
        <dbReference type="PIRNR" id="PIRNR006615"/>
    </source>
</evidence>
<keyword evidence="1" id="KW-0378">Hydrolase</keyword>
<proteinExistence type="inferred from homology"/>
<keyword evidence="2" id="KW-0862">Zinc</keyword>
<dbReference type="SUPFAM" id="SSF55486">
    <property type="entry name" value="Metalloproteases ('zincins'), catalytic domain"/>
    <property type="match status" value="1"/>
</dbReference>
<keyword evidence="1" id="KW-0645">Protease</keyword>
<feature type="binding site" evidence="2">
    <location>
        <position position="270"/>
    </location>
    <ligand>
        <name>Zn(2+)</name>
        <dbReference type="ChEBI" id="CHEBI:29105"/>
        <note>catalytic</note>
    </ligand>
</feature>
<dbReference type="EC" id="3.4.17.19" evidence="1"/>
<dbReference type="PANTHER" id="PTHR34217:SF1">
    <property type="entry name" value="CARBOXYPEPTIDASE 1"/>
    <property type="match status" value="1"/>
</dbReference>
<feature type="active site" description="Proton donor/acceptor" evidence="3">
    <location>
        <position position="267"/>
    </location>
</feature>
<dbReference type="InterPro" id="IPR001333">
    <property type="entry name" value="Peptidase_M32_Taq"/>
</dbReference>
<feature type="binding site" evidence="2">
    <location>
        <position position="266"/>
    </location>
    <ligand>
        <name>Zn(2+)</name>
        <dbReference type="ChEBI" id="CHEBI:29105"/>
        <note>catalytic</note>
    </ligand>
</feature>
<dbReference type="Proteomes" id="UP000230431">
    <property type="component" value="Unassembled WGS sequence"/>
</dbReference>
<evidence type="ECO:0000313" key="5">
    <source>
        <dbReference type="Proteomes" id="UP000230431"/>
    </source>
</evidence>
<organism evidence="4 5">
    <name type="scientific">Candidatus Vogelbacteria bacterium CG10_big_fil_rev_8_21_14_0_10_49_38</name>
    <dbReference type="NCBI Taxonomy" id="1975043"/>
    <lineage>
        <taxon>Bacteria</taxon>
        <taxon>Candidatus Vogeliibacteriota</taxon>
    </lineage>
</organism>
<sequence length="502" mass="57349">MAQAAIDQLKERLRESAYLDSTINLLTWDQEVNLPPQAAKSRAETIAHVSALAHRQFIAINSDGLLTELKQALDANQLKGAEATMVAEIHRHYERARKLPEDHVRELAATASQGASVWVTARAENDFALWLPWLEKIVALKRREAEYVGYAGEPYDALLDFYEPGTTTATADKLLTELKNFLVPFLQTIKRCSIKLDAGRLRGRFPLDQQIAFNRRLAAEIGFDFGAGRLDESAHPFSTNLHPLDVRMTTRYKTDDVLYAIGSTIHETGHSLYEQNLPVEHFGTPLAESVSLGIHESQSRLWENNLGKSLPFWRHFYPELQAAFPDPFGQLALTEFYRLINRVEPSFIRTEADEVTYNLHIILRFELEQDLIAGRLEPRDLPNTWNAKMKEYLGLAVPDDKVGVLQDAHWAGGEIGYFATYSLGNFYAAQMHHQMKKDLPDLDRRLTEGDFRSINDWLKHQIHRHGKTYPARQLIKQISGEELSARFFTNYLKEKYGAIYEI</sequence>
<evidence type="ECO:0000256" key="2">
    <source>
        <dbReference type="PIRSR" id="PIRSR006615-1"/>
    </source>
</evidence>
<name>A0A2H0RH57_9BACT</name>
<evidence type="ECO:0000256" key="3">
    <source>
        <dbReference type="PIRSR" id="PIRSR006615-2"/>
    </source>
</evidence>
<comment type="caution">
    <text evidence="4">The sequence shown here is derived from an EMBL/GenBank/DDBJ whole genome shotgun (WGS) entry which is preliminary data.</text>
</comment>
<dbReference type="GO" id="GO:0046872">
    <property type="term" value="F:metal ion binding"/>
    <property type="evidence" value="ECO:0007669"/>
    <property type="project" value="UniProtKB-KW"/>
</dbReference>
<protein>
    <recommendedName>
        <fullName evidence="1">Metal-dependent carboxypeptidase</fullName>
        <ecNumber evidence="1">3.4.17.19</ecNumber>
    </recommendedName>
</protein>
<dbReference type="GO" id="GO:0006508">
    <property type="term" value="P:proteolysis"/>
    <property type="evidence" value="ECO:0007669"/>
    <property type="project" value="UniProtKB-UniRule"/>
</dbReference>
<keyword evidence="1 4" id="KW-0121">Carboxypeptidase</keyword>
<dbReference type="Gene3D" id="1.10.1370.30">
    <property type="match status" value="1"/>
</dbReference>
<evidence type="ECO:0000313" key="4">
    <source>
        <dbReference type="EMBL" id="PIR45892.1"/>
    </source>
</evidence>
<dbReference type="PIRSF" id="PIRSF006615">
    <property type="entry name" value="Zn_crbxpep_Taq"/>
    <property type="match status" value="1"/>
</dbReference>
<comment type="function">
    <text evidence="1">Broad specificity carboxypetidase that releases amino acids sequentially from the C-terminus, including neutral, aromatic, polar and basic residues.</text>
</comment>
<dbReference type="PRINTS" id="PR00998">
    <property type="entry name" value="CRBOXYPTASET"/>
</dbReference>
<dbReference type="Pfam" id="PF02074">
    <property type="entry name" value="Peptidase_M32"/>
    <property type="match status" value="1"/>
</dbReference>
<accession>A0A2H0RH57</accession>
<dbReference type="GO" id="GO:0004181">
    <property type="term" value="F:metallocarboxypeptidase activity"/>
    <property type="evidence" value="ECO:0007669"/>
    <property type="project" value="UniProtKB-UniRule"/>
</dbReference>
<dbReference type="PANTHER" id="PTHR34217">
    <property type="entry name" value="METAL-DEPENDENT CARBOXYPEPTIDASE"/>
    <property type="match status" value="1"/>
</dbReference>
<comment type="catalytic activity">
    <reaction evidence="1">
        <text>Release of a C-terminal amino acid with broad specificity, except for -Pro.</text>
        <dbReference type="EC" id="3.4.17.19"/>
    </reaction>
</comment>
<keyword evidence="1 2" id="KW-0479">Metal-binding</keyword>
<keyword evidence="1" id="KW-0482">Metalloprotease</keyword>
<comment type="cofactor">
    <cofactor evidence="2">
        <name>Zn(2+)</name>
        <dbReference type="ChEBI" id="CHEBI:29105"/>
    </cofactor>
    <text evidence="2">Binds 1 zinc ion per subunit.</text>
</comment>